<sequence length="505" mass="55406">MSVRLPLLFVFSLGAFVSVFAQRTLPEQGCATVGRSPWIDAYQSGKIAPAPKSLELQYVPIRLTLLGDDGGLGYADPVTVLKSFELLNEDFARINVRFFVDGDIDYLNSTAYYDHDFSTGNELMRTYNRTNAVNNYIVGGAAGACGYYNSGSDGIVLDIDCINGIDRTWSHEVGHYFGLPHTFYGWESIGDIASVDAFDRPAPETLTINNRTVNVERVNQSNCAEAADGFCDTPPDYLPERWRCDEFGFYADSLLDPDSTRFAVSAKNIMSYAFDGCVEEFSPEQITAMNTNLVGRSGLTSSEVPAHAAARSEDLQLLSPSQGEVVDYANVVELKWNKVPNADFYLVQVNITFNFEGSVTSSFFTSDTSAIIRDILNPETRYYWRVRPINRYDVSGDFTAHNNFRNGTTISTATIDPALDAAISVSPNPVSSGSQLLVAGNHLGRGKVDLQLFDPTGRVVYERQGLQISGSLSAEVPVDGLSAGIYFLKLSVNGKLLTRRIVITP</sequence>
<feature type="signal peptide" evidence="1">
    <location>
        <begin position="1"/>
        <end position="21"/>
    </location>
</feature>
<dbReference type="SUPFAM" id="SSF49265">
    <property type="entry name" value="Fibronectin type III"/>
    <property type="match status" value="1"/>
</dbReference>
<evidence type="ECO:0000313" key="3">
    <source>
        <dbReference type="EMBL" id="PPK86005.1"/>
    </source>
</evidence>
<gene>
    <name evidence="3" type="ORF">CLV84_2922</name>
</gene>
<dbReference type="InterPro" id="IPR013783">
    <property type="entry name" value="Ig-like_fold"/>
</dbReference>
<dbReference type="NCBIfam" id="TIGR04183">
    <property type="entry name" value="Por_Secre_tail"/>
    <property type="match status" value="1"/>
</dbReference>
<dbReference type="Pfam" id="PF18962">
    <property type="entry name" value="Por_Secre_tail"/>
    <property type="match status" value="1"/>
</dbReference>
<reference evidence="3 4" key="1">
    <citation type="submission" date="2018-02" db="EMBL/GenBank/DDBJ databases">
        <title>Genomic Encyclopedia of Archaeal and Bacterial Type Strains, Phase II (KMG-II): from individual species to whole genera.</title>
        <authorList>
            <person name="Goeker M."/>
        </authorList>
    </citation>
    <scope>NUCLEOTIDE SEQUENCE [LARGE SCALE GENOMIC DNA]</scope>
    <source>
        <strain evidence="3 4">DSM 29526</strain>
    </source>
</reference>
<evidence type="ECO:0000259" key="2">
    <source>
        <dbReference type="Pfam" id="PF18962"/>
    </source>
</evidence>
<dbReference type="Gene3D" id="3.40.390.10">
    <property type="entry name" value="Collagenase (Catalytic Domain)"/>
    <property type="match status" value="1"/>
</dbReference>
<dbReference type="OrthoDB" id="1041092at2"/>
<feature type="domain" description="Secretion system C-terminal sorting" evidence="2">
    <location>
        <begin position="426"/>
        <end position="503"/>
    </location>
</feature>
<name>A0A2S6I4A0_9BACT</name>
<comment type="caution">
    <text evidence="3">The sequence shown here is derived from an EMBL/GenBank/DDBJ whole genome shotgun (WGS) entry which is preliminary data.</text>
</comment>
<evidence type="ECO:0000313" key="4">
    <source>
        <dbReference type="Proteomes" id="UP000237662"/>
    </source>
</evidence>
<dbReference type="InterPro" id="IPR036116">
    <property type="entry name" value="FN3_sf"/>
</dbReference>
<proteinExistence type="predicted"/>
<dbReference type="GO" id="GO:0008237">
    <property type="term" value="F:metallopeptidase activity"/>
    <property type="evidence" value="ECO:0007669"/>
    <property type="project" value="InterPro"/>
</dbReference>
<accession>A0A2S6I4A0</accession>
<dbReference type="InterPro" id="IPR026444">
    <property type="entry name" value="Secre_tail"/>
</dbReference>
<protein>
    <submittedName>
        <fullName evidence="3">Putative secreted protein (Por secretion system target)</fullName>
    </submittedName>
</protein>
<dbReference type="Gene3D" id="2.60.40.10">
    <property type="entry name" value="Immunoglobulins"/>
    <property type="match status" value="1"/>
</dbReference>
<dbReference type="EMBL" id="PTJC01000006">
    <property type="protein sequence ID" value="PPK86005.1"/>
    <property type="molecule type" value="Genomic_DNA"/>
</dbReference>
<organism evidence="3 4">
    <name type="scientific">Neolewinella xylanilytica</name>
    <dbReference type="NCBI Taxonomy" id="1514080"/>
    <lineage>
        <taxon>Bacteria</taxon>
        <taxon>Pseudomonadati</taxon>
        <taxon>Bacteroidota</taxon>
        <taxon>Saprospiria</taxon>
        <taxon>Saprospirales</taxon>
        <taxon>Lewinellaceae</taxon>
        <taxon>Neolewinella</taxon>
    </lineage>
</organism>
<keyword evidence="4" id="KW-1185">Reference proteome</keyword>
<keyword evidence="1" id="KW-0732">Signal</keyword>
<dbReference type="InterPro" id="IPR024079">
    <property type="entry name" value="MetalloPept_cat_dom_sf"/>
</dbReference>
<feature type="chain" id="PRO_5015739119" evidence="1">
    <location>
        <begin position="22"/>
        <end position="505"/>
    </location>
</feature>
<dbReference type="AlphaFoldDB" id="A0A2S6I4A0"/>
<dbReference type="RefSeq" id="WP_104420476.1">
    <property type="nucleotide sequence ID" value="NZ_PTJC01000006.1"/>
</dbReference>
<dbReference type="SUPFAM" id="SSF55486">
    <property type="entry name" value="Metalloproteases ('zincins'), catalytic domain"/>
    <property type="match status" value="2"/>
</dbReference>
<evidence type="ECO:0000256" key="1">
    <source>
        <dbReference type="SAM" id="SignalP"/>
    </source>
</evidence>
<dbReference type="Proteomes" id="UP000237662">
    <property type="component" value="Unassembled WGS sequence"/>
</dbReference>